<evidence type="ECO:0000256" key="1">
    <source>
        <dbReference type="SAM" id="MobiDB-lite"/>
    </source>
</evidence>
<feature type="domain" description="WH1" evidence="2">
    <location>
        <begin position="39"/>
        <end position="148"/>
    </location>
</feature>
<protein>
    <submittedName>
        <fullName evidence="3">Wiskott-Aldrich syndrome</fullName>
    </submittedName>
</protein>
<dbReference type="Pfam" id="PF00568">
    <property type="entry name" value="WH1"/>
    <property type="match status" value="1"/>
</dbReference>
<dbReference type="InterPro" id="IPR011993">
    <property type="entry name" value="PH-like_dom_sf"/>
</dbReference>
<gene>
    <name evidence="3" type="ORF">BpHYR1_046449</name>
</gene>
<dbReference type="Proteomes" id="UP000276133">
    <property type="component" value="Unassembled WGS sequence"/>
</dbReference>
<sequence>MLCLGLVCMSVYSCRPVELRDQIIKRLEQQMDTLLTDFLEKDNFKVLATAAAQLFISAPHLDKWFKSSTGTICFLKNFSHKNSFFFRLYSLMQGKLWEQEMSAPFHYKKAGPLFHFLTVNRFNYGFKFICEDEAERFLSCVKKSVENFGESRIEIDAPRPLKVTRRNLSADLCGSYLAASQSFKKPDDQSTKRHKSRRESLTRIDKSVISCPFRCSSTDLNAKVDATDSSQDTPQYPIMVKRALSSASQTSTSTKQINVSTGQCQTKILSGSTSTINTLSINALELHSSPETIQSTPKMPTKHKDITEMDIIKDLLVKFNVSINKKMIKVLKDYMGQFGGLDKFRKAMENRDEYIKLNAYIAATNASLIRETVVKQQNRYQTVYPMNAMATPPSPIMAPKGCYPTPTTPVAALKKYEPLTPFSVNSKTLSLSDRTPVRNTLIASCVQSGRTDTPSPLRQVFKSAAHLNHDSNAPPKPPRRSSLKVN</sequence>
<dbReference type="SUPFAM" id="SSF50729">
    <property type="entry name" value="PH domain-like"/>
    <property type="match status" value="1"/>
</dbReference>
<name>A0A3M7RI19_BRAPC</name>
<evidence type="ECO:0000313" key="4">
    <source>
        <dbReference type="Proteomes" id="UP000276133"/>
    </source>
</evidence>
<dbReference type="Gene3D" id="2.30.29.30">
    <property type="entry name" value="Pleckstrin-homology domain (PH domain)/Phosphotyrosine-binding domain (PTB)"/>
    <property type="match status" value="1"/>
</dbReference>
<feature type="region of interest" description="Disordered" evidence="1">
    <location>
        <begin position="465"/>
        <end position="486"/>
    </location>
</feature>
<dbReference type="EMBL" id="REGN01003374">
    <property type="protein sequence ID" value="RNA22938.1"/>
    <property type="molecule type" value="Genomic_DNA"/>
</dbReference>
<reference evidence="3 4" key="1">
    <citation type="journal article" date="2018" name="Sci. Rep.">
        <title>Genomic signatures of local adaptation to the degree of environmental predictability in rotifers.</title>
        <authorList>
            <person name="Franch-Gras L."/>
            <person name="Hahn C."/>
            <person name="Garcia-Roger E.M."/>
            <person name="Carmona M.J."/>
            <person name="Serra M."/>
            <person name="Gomez A."/>
        </authorList>
    </citation>
    <scope>NUCLEOTIDE SEQUENCE [LARGE SCALE GENOMIC DNA]</scope>
    <source>
        <strain evidence="3">HYR1</strain>
    </source>
</reference>
<proteinExistence type="predicted"/>
<organism evidence="3 4">
    <name type="scientific">Brachionus plicatilis</name>
    <name type="common">Marine rotifer</name>
    <name type="synonym">Brachionus muelleri</name>
    <dbReference type="NCBI Taxonomy" id="10195"/>
    <lineage>
        <taxon>Eukaryota</taxon>
        <taxon>Metazoa</taxon>
        <taxon>Spiralia</taxon>
        <taxon>Gnathifera</taxon>
        <taxon>Rotifera</taxon>
        <taxon>Eurotatoria</taxon>
        <taxon>Monogononta</taxon>
        <taxon>Pseudotrocha</taxon>
        <taxon>Ploima</taxon>
        <taxon>Brachionidae</taxon>
        <taxon>Brachionus</taxon>
    </lineage>
</organism>
<dbReference type="InterPro" id="IPR000697">
    <property type="entry name" value="WH1/EVH1_dom"/>
</dbReference>
<feature type="compositionally biased region" description="Basic residues" evidence="1">
    <location>
        <begin position="477"/>
        <end position="486"/>
    </location>
</feature>
<evidence type="ECO:0000313" key="3">
    <source>
        <dbReference type="EMBL" id="RNA22938.1"/>
    </source>
</evidence>
<dbReference type="AlphaFoldDB" id="A0A3M7RI19"/>
<accession>A0A3M7RI19</accession>
<dbReference type="PROSITE" id="PS50229">
    <property type="entry name" value="WH1"/>
    <property type="match status" value="1"/>
</dbReference>
<dbReference type="SMART" id="SM00461">
    <property type="entry name" value="WH1"/>
    <property type="match status" value="1"/>
</dbReference>
<evidence type="ECO:0000259" key="2">
    <source>
        <dbReference type="PROSITE" id="PS50229"/>
    </source>
</evidence>
<comment type="caution">
    <text evidence="3">The sequence shown here is derived from an EMBL/GenBank/DDBJ whole genome shotgun (WGS) entry which is preliminary data.</text>
</comment>
<keyword evidence="4" id="KW-1185">Reference proteome</keyword>
<dbReference type="OrthoDB" id="8963340at2759"/>
<dbReference type="STRING" id="10195.A0A3M7RI19"/>